<keyword evidence="2" id="KW-0489">Methyltransferase</keyword>
<dbReference type="InterPro" id="IPR029063">
    <property type="entry name" value="SAM-dependent_MTases_sf"/>
</dbReference>
<proteinExistence type="predicted"/>
<dbReference type="InterPro" id="IPR050508">
    <property type="entry name" value="Methyltransf_Superfamily"/>
</dbReference>
<dbReference type="Pfam" id="PF13649">
    <property type="entry name" value="Methyltransf_25"/>
    <property type="match status" value="1"/>
</dbReference>
<dbReference type="InterPro" id="IPR041698">
    <property type="entry name" value="Methyltransf_25"/>
</dbReference>
<dbReference type="CDD" id="cd02440">
    <property type="entry name" value="AdoMet_MTases"/>
    <property type="match status" value="1"/>
</dbReference>
<evidence type="ECO:0000259" key="1">
    <source>
        <dbReference type="Pfam" id="PF13649"/>
    </source>
</evidence>
<reference evidence="2 3" key="1">
    <citation type="submission" date="2019-10" db="EMBL/GenBank/DDBJ databases">
        <title>Thermopilla bonchosmolovskayae gen. nov., sp. nov., a moderately thermophilic Chloroflexi bacterium from a Chukotka hot spring (Arctic, Russia), representing a novel classis Thermopillaia, which include previously uncultivated lineage OLB14.</title>
        <authorList>
            <person name="Kochetkova T.V."/>
            <person name="Zayulina K.S."/>
            <person name="Zhigarkov V.S."/>
            <person name="Minaev N.V."/>
            <person name="Novikov A."/>
            <person name="Toshchakov S.V."/>
            <person name="Elcheninov A.G."/>
            <person name="Kublanov I.V."/>
        </authorList>
    </citation>
    <scope>NUCLEOTIDE SEQUENCE [LARGE SCALE GENOMIC DNA]</scope>
    <source>
        <strain evidence="2 3">3753O</strain>
    </source>
</reference>
<dbReference type="EMBL" id="CP042829">
    <property type="protein sequence ID" value="QFG03966.1"/>
    <property type="molecule type" value="Genomic_DNA"/>
</dbReference>
<dbReference type="GO" id="GO:0008168">
    <property type="term" value="F:methyltransferase activity"/>
    <property type="evidence" value="ECO:0007669"/>
    <property type="project" value="UniProtKB-KW"/>
</dbReference>
<dbReference type="PANTHER" id="PTHR42912">
    <property type="entry name" value="METHYLTRANSFERASE"/>
    <property type="match status" value="1"/>
</dbReference>
<dbReference type="Gene3D" id="3.40.50.150">
    <property type="entry name" value="Vaccinia Virus protein VP39"/>
    <property type="match status" value="1"/>
</dbReference>
<dbReference type="RefSeq" id="WP_158067912.1">
    <property type="nucleotide sequence ID" value="NZ_CP042829.1"/>
</dbReference>
<organism evidence="2 3">
    <name type="scientific">Tepidiforma bonchosmolovskayae</name>
    <dbReference type="NCBI Taxonomy" id="2601677"/>
    <lineage>
        <taxon>Bacteria</taxon>
        <taxon>Bacillati</taxon>
        <taxon>Chloroflexota</taxon>
        <taxon>Tepidiformia</taxon>
        <taxon>Tepidiformales</taxon>
        <taxon>Tepidiformaceae</taxon>
        <taxon>Tepidiforma</taxon>
    </lineage>
</organism>
<dbReference type="GO" id="GO:0032259">
    <property type="term" value="P:methylation"/>
    <property type="evidence" value="ECO:0007669"/>
    <property type="project" value="UniProtKB-KW"/>
</dbReference>
<evidence type="ECO:0000313" key="3">
    <source>
        <dbReference type="Proteomes" id="UP000326331"/>
    </source>
</evidence>
<dbReference type="SUPFAM" id="SSF53335">
    <property type="entry name" value="S-adenosyl-L-methionine-dependent methyltransferases"/>
    <property type="match status" value="1"/>
</dbReference>
<sequence>MWLQGMPRERAAALRSALERHPSAVRGVEYPGWYFRRWHFLPDGYCSARSAALYDRLIRPLYWAGSEGRVVALLARWLERTGARRVLEVGPGPGRLLAALRARLPGIEFRAIELSPYFVAAATQRLGEGVVVHGDGRDLRRVSRVFDAVIAAHYVGHLPRHEQQAAIAALAEAARPGGTVVMVEHRWHRLRVPGELRPAARRAAGFSTLQFYRRFAGEGAGA</sequence>
<name>A0ABX6C684_9CHLR</name>
<protein>
    <submittedName>
        <fullName evidence="2">Class I SAM-dependent methyltransferase</fullName>
    </submittedName>
</protein>
<feature type="domain" description="Methyltransferase" evidence="1">
    <location>
        <begin position="86"/>
        <end position="178"/>
    </location>
</feature>
<accession>A0ABX6C684</accession>
<evidence type="ECO:0000313" key="2">
    <source>
        <dbReference type="EMBL" id="QFG03966.1"/>
    </source>
</evidence>
<dbReference type="PANTHER" id="PTHR42912:SF99">
    <property type="entry name" value="METHYLTRANSFERASE TYPE 12 DOMAIN-CONTAINING PROTEIN"/>
    <property type="match status" value="1"/>
</dbReference>
<gene>
    <name evidence="2" type="ORF">Tbon_11945</name>
</gene>
<keyword evidence="3" id="KW-1185">Reference proteome</keyword>
<dbReference type="Proteomes" id="UP000326331">
    <property type="component" value="Chromosome"/>
</dbReference>
<keyword evidence="2" id="KW-0808">Transferase</keyword>